<dbReference type="KEGG" id="cthi:THC_0660"/>
<name>A0A0U5AGD1_9BACT</name>
<keyword evidence="8" id="KW-1185">Reference proteome</keyword>
<keyword evidence="3 6" id="KW-0812">Transmembrane</keyword>
<organism evidence="7 8">
    <name type="scientific">Caldimicrobium thiodismutans</name>
    <dbReference type="NCBI Taxonomy" id="1653476"/>
    <lineage>
        <taxon>Bacteria</taxon>
        <taxon>Pseudomonadati</taxon>
        <taxon>Thermodesulfobacteriota</taxon>
        <taxon>Thermodesulfobacteria</taxon>
        <taxon>Thermodesulfobacteriales</taxon>
        <taxon>Thermodesulfobacteriaceae</taxon>
        <taxon>Caldimicrobium</taxon>
    </lineage>
</organism>
<dbReference type="RefSeq" id="WP_068513270.1">
    <property type="nucleotide sequence ID" value="NZ_AP014945.1"/>
</dbReference>
<feature type="transmembrane region" description="Helical" evidence="6">
    <location>
        <begin position="276"/>
        <end position="294"/>
    </location>
</feature>
<dbReference type="AlphaFoldDB" id="A0A0U5AGD1"/>
<feature type="transmembrane region" description="Helical" evidence="6">
    <location>
        <begin position="12"/>
        <end position="30"/>
    </location>
</feature>
<dbReference type="GO" id="GO:0043190">
    <property type="term" value="C:ATP-binding cassette (ABC) transporter complex"/>
    <property type="evidence" value="ECO:0007669"/>
    <property type="project" value="TreeGrafter"/>
</dbReference>
<dbReference type="STRING" id="1653476.THC_0660"/>
<comment type="subcellular location">
    <subcellularLocation>
        <location evidence="1">Cell membrane</location>
        <topology evidence="1">Multi-pass membrane protein</topology>
    </subcellularLocation>
</comment>
<dbReference type="InterPro" id="IPR005495">
    <property type="entry name" value="LptG/LptF_permease"/>
</dbReference>
<feature type="transmembrane region" description="Helical" evidence="6">
    <location>
        <begin position="103"/>
        <end position="122"/>
    </location>
</feature>
<dbReference type="Pfam" id="PF03739">
    <property type="entry name" value="LptF_LptG"/>
    <property type="match status" value="1"/>
</dbReference>
<keyword evidence="2" id="KW-1003">Cell membrane</keyword>
<evidence type="ECO:0000313" key="8">
    <source>
        <dbReference type="Proteomes" id="UP000068196"/>
    </source>
</evidence>
<accession>A0A0U5AGD1</accession>
<evidence type="ECO:0000256" key="4">
    <source>
        <dbReference type="ARBA" id="ARBA00022989"/>
    </source>
</evidence>
<feature type="transmembrane region" description="Helical" evidence="6">
    <location>
        <begin position="306"/>
        <end position="327"/>
    </location>
</feature>
<proteinExistence type="predicted"/>
<dbReference type="Proteomes" id="UP000068196">
    <property type="component" value="Chromosome"/>
</dbReference>
<dbReference type="PANTHER" id="PTHR33529:SF6">
    <property type="entry name" value="YJGP_YJGQ FAMILY PERMEASE"/>
    <property type="match status" value="1"/>
</dbReference>
<feature type="transmembrane region" description="Helical" evidence="6">
    <location>
        <begin position="64"/>
        <end position="82"/>
    </location>
</feature>
<evidence type="ECO:0008006" key="9">
    <source>
        <dbReference type="Google" id="ProtNLM"/>
    </source>
</evidence>
<evidence type="ECO:0000256" key="3">
    <source>
        <dbReference type="ARBA" id="ARBA00022692"/>
    </source>
</evidence>
<dbReference type="EMBL" id="AP014945">
    <property type="protein sequence ID" value="BAU23052.1"/>
    <property type="molecule type" value="Genomic_DNA"/>
</dbReference>
<evidence type="ECO:0000313" key="7">
    <source>
        <dbReference type="EMBL" id="BAU23052.1"/>
    </source>
</evidence>
<sequence length="332" mass="39049">MSLLTRFLFQNFFKVFLLVLCIFLSLYTVMDFFEKLSAFLGSKRPLIYFLEYLFWKSQVNLYQIFPYILSLTLILTLLFLSRTHELLALLSLGIARGEIFKRFLFLLFLCSLVGGVILNFLVPKAYYNTLYTWETKIQSQKAHHLIFKDTLFFEGEGFLLIARPLEPKGEYLSEVALLFFNKAEEPERLIWAKTALYLGEGVWRLEEALFQEARTHFRPKILKNWEGSLPLKPRIFVTIEKPVKFASFKELKQRLNFLQKVGRRATEVWVEIFNRLLYLLLPLFIGGLSAKLYLKGYTPHHYTFALLKSLLAFFILSALFVSFQTLLTRLLH</sequence>
<dbReference type="PANTHER" id="PTHR33529">
    <property type="entry name" value="SLR0882 PROTEIN-RELATED"/>
    <property type="match status" value="1"/>
</dbReference>
<reference evidence="7 8" key="1">
    <citation type="journal article" date="2016" name="Int. J. Syst. Evol. Microbiol.">
        <title>Caldimicrobium thiodismutans sp. nov., a sulfur-disproportionating bacterium isolated from a hot spring, and emended description of the genus Caldimicrobium.</title>
        <authorList>
            <person name="Kojima H."/>
            <person name="Umezawa K."/>
            <person name="Fukui M."/>
        </authorList>
    </citation>
    <scope>NUCLEOTIDE SEQUENCE [LARGE SCALE GENOMIC DNA]</scope>
    <source>
        <strain evidence="7 8">TF1</strain>
    </source>
</reference>
<dbReference type="GO" id="GO:0015920">
    <property type="term" value="P:lipopolysaccharide transport"/>
    <property type="evidence" value="ECO:0007669"/>
    <property type="project" value="TreeGrafter"/>
</dbReference>
<evidence type="ECO:0000256" key="1">
    <source>
        <dbReference type="ARBA" id="ARBA00004651"/>
    </source>
</evidence>
<gene>
    <name evidence="7" type="ORF">THC_0660</name>
</gene>
<keyword evidence="5 6" id="KW-0472">Membrane</keyword>
<reference evidence="8" key="2">
    <citation type="journal article" date="2016" name="Int. J. Syst. Evol. Microbiol.">
        <title>Caldimicrobium thiodismutans sp. nov., a sulfur-disproportionating bacterium isolated from a hot spring.</title>
        <authorList>
            <person name="Kojima H."/>
            <person name="Umezawa K."/>
            <person name="Fukui M."/>
        </authorList>
    </citation>
    <scope>NUCLEOTIDE SEQUENCE [LARGE SCALE GENOMIC DNA]</scope>
    <source>
        <strain evidence="8">TF1</strain>
    </source>
</reference>
<evidence type="ECO:0000256" key="5">
    <source>
        <dbReference type="ARBA" id="ARBA00023136"/>
    </source>
</evidence>
<evidence type="ECO:0000256" key="6">
    <source>
        <dbReference type="SAM" id="Phobius"/>
    </source>
</evidence>
<evidence type="ECO:0000256" key="2">
    <source>
        <dbReference type="ARBA" id="ARBA00022475"/>
    </source>
</evidence>
<keyword evidence="4 6" id="KW-1133">Transmembrane helix</keyword>
<protein>
    <recommendedName>
        <fullName evidence="9">YjgP/YjgQ family permease</fullName>
    </recommendedName>
</protein>